<proteinExistence type="predicted"/>
<evidence type="ECO:0000256" key="1">
    <source>
        <dbReference type="SAM" id="Phobius"/>
    </source>
</evidence>
<name>A0ABM8IE14_9BACE</name>
<dbReference type="Proteomes" id="UP001496674">
    <property type="component" value="Chromosome"/>
</dbReference>
<gene>
    <name evidence="2" type="ORF">BSYN_04760</name>
</gene>
<accession>A0ABM8IE14</accession>
<feature type="transmembrane region" description="Helical" evidence="1">
    <location>
        <begin position="6"/>
        <end position="28"/>
    </location>
</feature>
<evidence type="ECO:0008006" key="4">
    <source>
        <dbReference type="Google" id="ProtNLM"/>
    </source>
</evidence>
<keyword evidence="1" id="KW-0812">Transmembrane</keyword>
<reference evidence="2 3" key="1">
    <citation type="submission" date="2023-04" db="EMBL/GenBank/DDBJ databases">
        <title>Draft genome sequence of acteroides sedimenti strain YN3PY1.</title>
        <authorList>
            <person name="Yoshida N."/>
        </authorList>
    </citation>
    <scope>NUCLEOTIDE SEQUENCE [LARGE SCALE GENOMIC DNA]</scope>
    <source>
        <strain evidence="2 3">YN3PY1</strain>
    </source>
</reference>
<evidence type="ECO:0000313" key="2">
    <source>
        <dbReference type="EMBL" id="BEG98211.1"/>
    </source>
</evidence>
<organism evidence="2 3">
    <name type="scientific">Bacteroides sedimenti</name>
    <dbReference type="NCBI Taxonomy" id="2136147"/>
    <lineage>
        <taxon>Bacteria</taxon>
        <taxon>Pseudomonadati</taxon>
        <taxon>Bacteroidota</taxon>
        <taxon>Bacteroidia</taxon>
        <taxon>Bacteroidales</taxon>
        <taxon>Bacteroidaceae</taxon>
        <taxon>Bacteroides</taxon>
    </lineage>
</organism>
<sequence>MMMENIPFFSICLLIGGALQILCFLNIFHQTRKSKQWSTTTGKIRSSELIDFGWNHDSSSKSYRAIVEYQYQVDGEIYSLKKIYYGD</sequence>
<keyword evidence="1" id="KW-0472">Membrane</keyword>
<keyword evidence="1" id="KW-1133">Transmembrane helix</keyword>
<dbReference type="EMBL" id="AP028055">
    <property type="protein sequence ID" value="BEG98211.1"/>
    <property type="molecule type" value="Genomic_DNA"/>
</dbReference>
<keyword evidence="3" id="KW-1185">Reference proteome</keyword>
<protein>
    <recommendedName>
        <fullName evidence="4">DUF3592 domain-containing protein</fullName>
    </recommendedName>
</protein>
<evidence type="ECO:0000313" key="3">
    <source>
        <dbReference type="Proteomes" id="UP001496674"/>
    </source>
</evidence>